<dbReference type="InterPro" id="IPR047715">
    <property type="entry name" value="EboA_dom"/>
</dbReference>
<evidence type="ECO:0008006" key="3">
    <source>
        <dbReference type="Google" id="ProtNLM"/>
    </source>
</evidence>
<dbReference type="EMBL" id="JAANNP010000006">
    <property type="protein sequence ID" value="NHC14428.1"/>
    <property type="molecule type" value="Genomic_DNA"/>
</dbReference>
<organism evidence="1 2">
    <name type="scientific">Motilibacter deserti</name>
    <dbReference type="NCBI Taxonomy" id="2714956"/>
    <lineage>
        <taxon>Bacteria</taxon>
        <taxon>Bacillati</taxon>
        <taxon>Actinomycetota</taxon>
        <taxon>Actinomycetes</taxon>
        <taxon>Motilibacterales</taxon>
        <taxon>Motilibacteraceae</taxon>
        <taxon>Motilibacter</taxon>
    </lineage>
</organism>
<evidence type="ECO:0000313" key="2">
    <source>
        <dbReference type="Proteomes" id="UP000800981"/>
    </source>
</evidence>
<accession>A0ABX0GU56</accession>
<comment type="caution">
    <text evidence="1">The sequence shown here is derived from an EMBL/GenBank/DDBJ whole genome shotgun (WGS) entry which is preliminary data.</text>
</comment>
<proteinExistence type="predicted"/>
<dbReference type="Proteomes" id="UP000800981">
    <property type="component" value="Unassembled WGS sequence"/>
</dbReference>
<keyword evidence="2" id="KW-1185">Reference proteome</keyword>
<sequence length="244" mass="25617">MAGALEAVLSDQQAGWLADARARVSAAPTQVGAVFPAVRRSCGAGLLPSPDATLSGWTVDDAARALLLVDVARAGLPPDDLAREVQDLYRYGDAAERRAVLRALPLLDAVLGDRALPVVTDALRTNDTRIVGAAVGPYAASHLDADAFRQAVLKCVFVGVPLASFSGLSERADAELARMLADFAHERIAAGREVPADIWLVLDRFPEAVETAGLREELSSPVPERRAAAQRALAGHDAAVAQEG</sequence>
<gene>
    <name evidence="1" type="ORF">G9H71_11625</name>
</gene>
<name>A0ABX0GU56_9ACTN</name>
<dbReference type="NCBIfam" id="NF035938">
    <property type="entry name" value="EboA_domain"/>
    <property type="match status" value="1"/>
</dbReference>
<protein>
    <recommendedName>
        <fullName evidence="3">EboA domain-containing protein</fullName>
    </recommendedName>
</protein>
<reference evidence="1 2" key="1">
    <citation type="submission" date="2020-03" db="EMBL/GenBank/DDBJ databases">
        <title>Two novel Motilibacter sp.</title>
        <authorList>
            <person name="Liu S."/>
        </authorList>
    </citation>
    <scope>NUCLEOTIDE SEQUENCE [LARGE SCALE GENOMIC DNA]</scope>
    <source>
        <strain evidence="1 2">E257</strain>
    </source>
</reference>
<evidence type="ECO:0000313" key="1">
    <source>
        <dbReference type="EMBL" id="NHC14428.1"/>
    </source>
</evidence>